<dbReference type="EMBL" id="PGCL01000002">
    <property type="protein sequence ID" value="TAJ44836.1"/>
    <property type="molecule type" value="Genomic_DNA"/>
</dbReference>
<accession>A0A483CYN6</accession>
<dbReference type="Proteomes" id="UP000292580">
    <property type="component" value="Unassembled WGS sequence"/>
</dbReference>
<dbReference type="Pfam" id="PF03692">
    <property type="entry name" value="CxxCxxCC"/>
    <property type="match status" value="1"/>
</dbReference>
<organism evidence="1 2">
    <name type="scientific">Methanofollis fontis</name>
    <dbReference type="NCBI Taxonomy" id="2052832"/>
    <lineage>
        <taxon>Archaea</taxon>
        <taxon>Methanobacteriati</taxon>
        <taxon>Methanobacteriota</taxon>
        <taxon>Stenosarchaea group</taxon>
        <taxon>Methanomicrobia</taxon>
        <taxon>Methanomicrobiales</taxon>
        <taxon>Methanomicrobiaceae</taxon>
        <taxon>Methanofollis</taxon>
    </lineage>
</organism>
<evidence type="ECO:0000313" key="2">
    <source>
        <dbReference type="Proteomes" id="UP000292580"/>
    </source>
</evidence>
<protein>
    <submittedName>
        <fullName evidence="1">Zinc/iron-chelating domain-containing protein</fullName>
    </submittedName>
</protein>
<evidence type="ECO:0000313" key="1">
    <source>
        <dbReference type="EMBL" id="TAJ44836.1"/>
    </source>
</evidence>
<gene>
    <name evidence="1" type="ORF">CUJ86_05970</name>
</gene>
<dbReference type="AlphaFoldDB" id="A0A483CYN6"/>
<comment type="caution">
    <text evidence="1">The sequence shown here is derived from an EMBL/GenBank/DDBJ whole genome shotgun (WGS) entry which is preliminary data.</text>
</comment>
<sequence length="212" mass="24373">MQGFGRSNVRGRRRVPSPPHMMQTFIQSGGARRQIKVMAEKDILPEDEIHLMREEPFSCTLCGRCCMTFGKYIKIDRQTGPQDYLCTETVTGTSFSVRVEDRFLPLFRRPSPQWTHPSACPFLRQGGEGFICTVHGSRPPVCRSYTCCGMRVMREGAVVGELRGRRDLKTGDAGLRAIWDEQIRRLDLPDPEWRRRVSDILEIEGFETAWYV</sequence>
<name>A0A483CYN6_9EURY</name>
<proteinExistence type="predicted"/>
<keyword evidence="2" id="KW-1185">Reference proteome</keyword>
<dbReference type="InterPro" id="IPR005358">
    <property type="entry name" value="Puta_zinc/iron-chelating_dom"/>
</dbReference>
<reference evidence="1 2" key="1">
    <citation type="submission" date="2017-11" db="EMBL/GenBank/DDBJ databases">
        <title>Isolation and Characterization of Methanofollis Species from Methane Seep Offshore SW Taiwan.</title>
        <authorList>
            <person name="Teng N.-H."/>
            <person name="Lai M.-C."/>
            <person name="Chen S.-C."/>
        </authorList>
    </citation>
    <scope>NUCLEOTIDE SEQUENCE [LARGE SCALE GENOMIC DNA]</scope>
    <source>
        <strain evidence="1 2">FWC-SCC2</strain>
    </source>
</reference>